<evidence type="ECO:0007829" key="8">
    <source>
        <dbReference type="PeptideAtlas" id="Q9U304"/>
    </source>
</evidence>
<feature type="region of interest" description="Disordered" evidence="3">
    <location>
        <begin position="95"/>
        <end position="336"/>
    </location>
</feature>
<name>Q9U304_CAEEL</name>
<dbReference type="AlphaFoldDB" id="Q9U304"/>
<dbReference type="GeneID" id="172878"/>
<dbReference type="PIR" id="T26417">
    <property type="entry name" value="T26417"/>
</dbReference>
<dbReference type="CDD" id="cd12254">
    <property type="entry name" value="RRM_hnRNPH_ESRPs_RBM12_like"/>
    <property type="match status" value="1"/>
</dbReference>
<evidence type="ECO:0000259" key="4">
    <source>
        <dbReference type="SMART" id="SM00360"/>
    </source>
</evidence>
<dbReference type="PANTHER" id="PTHR13976">
    <property type="entry name" value="HETEROGENEOUS NUCLEAR RIBONUCLEOPROTEIN-RELATED"/>
    <property type="match status" value="1"/>
</dbReference>
<dbReference type="Pfam" id="PF00076">
    <property type="entry name" value="RRM_1"/>
    <property type="match status" value="1"/>
</dbReference>
<dbReference type="InterPro" id="IPR012677">
    <property type="entry name" value="Nucleotide-bd_a/b_plait_sf"/>
</dbReference>
<gene>
    <name evidence="5 7" type="primary">rbm-12</name>
    <name evidence="5" type="ORF">CELE_Y106G6D.7</name>
    <name evidence="7" type="ORF">Y106G6D.7</name>
</gene>
<feature type="compositionally biased region" description="Polar residues" evidence="3">
    <location>
        <begin position="135"/>
        <end position="164"/>
    </location>
</feature>
<feature type="compositionally biased region" description="Low complexity" evidence="3">
    <location>
        <begin position="795"/>
        <end position="820"/>
    </location>
</feature>
<evidence type="ECO:0000256" key="2">
    <source>
        <dbReference type="ARBA" id="ARBA00022884"/>
    </source>
</evidence>
<protein>
    <submittedName>
        <fullName evidence="5">RRM domain-containing protein</fullName>
    </submittedName>
</protein>
<dbReference type="GO" id="GO:1990904">
    <property type="term" value="C:ribonucleoprotein complex"/>
    <property type="evidence" value="ECO:0000318"/>
    <property type="project" value="GO_Central"/>
</dbReference>
<keyword evidence="2" id="KW-0694">RNA-binding</keyword>
<reference evidence="5 6" key="1">
    <citation type="journal article" date="1998" name="Science">
        <title>Genome sequence of the nematode C. elegans: a platform for investigating biology.</title>
        <authorList>
            <consortium name="The C. elegans sequencing consortium"/>
            <person name="Sulson J.E."/>
            <person name="Waterston R."/>
        </authorList>
    </citation>
    <scope>NUCLEOTIDE SEQUENCE [LARGE SCALE GENOMIC DNA]</scope>
    <source>
        <strain evidence="5 6">Bristol N2</strain>
    </source>
</reference>
<dbReference type="GO" id="GO:0005654">
    <property type="term" value="C:nucleoplasm"/>
    <property type="evidence" value="ECO:0000318"/>
    <property type="project" value="GO_Central"/>
</dbReference>
<feature type="compositionally biased region" description="Basic and acidic residues" evidence="3">
    <location>
        <begin position="540"/>
        <end position="557"/>
    </location>
</feature>
<dbReference type="GO" id="GO:0003723">
    <property type="term" value="F:RNA binding"/>
    <property type="evidence" value="ECO:0000318"/>
    <property type="project" value="GO_Central"/>
</dbReference>
<dbReference type="InterPro" id="IPR050666">
    <property type="entry name" value="ESRP"/>
</dbReference>
<dbReference type="InterPro" id="IPR035979">
    <property type="entry name" value="RBD_domain_sf"/>
</dbReference>
<dbReference type="PIR" id="B87957">
    <property type="entry name" value="B87957"/>
</dbReference>
<feature type="domain" description="RRM" evidence="4">
    <location>
        <begin position="4"/>
        <end position="72"/>
    </location>
</feature>
<feature type="region of interest" description="Disordered" evidence="3">
    <location>
        <begin position="772"/>
        <end position="857"/>
    </location>
</feature>
<dbReference type="IntAct" id="Q9U304">
    <property type="interactions" value="13"/>
</dbReference>
<dbReference type="HOGENOM" id="CLU_304878_0_0_1"/>
<accession>Q9U304</accession>
<dbReference type="DIP" id="DIP-26480N"/>
<feature type="compositionally biased region" description="Gly residues" evidence="3">
    <location>
        <begin position="821"/>
        <end position="848"/>
    </location>
</feature>
<feature type="region of interest" description="Disordered" evidence="3">
    <location>
        <begin position="512"/>
        <end position="603"/>
    </location>
</feature>
<feature type="domain" description="RRM" evidence="4">
    <location>
        <begin position="873"/>
        <end position="946"/>
    </location>
</feature>
<evidence type="ECO:0000313" key="6">
    <source>
        <dbReference type="Proteomes" id="UP000001940"/>
    </source>
</evidence>
<dbReference type="EMBL" id="BX284601">
    <property type="protein sequence ID" value="CAA20980.2"/>
    <property type="molecule type" value="Genomic_DNA"/>
</dbReference>
<dbReference type="PaxDb" id="6239-Y106G6D.7"/>
<organism evidence="5 6">
    <name type="scientific">Caenorhabditis elegans</name>
    <dbReference type="NCBI Taxonomy" id="6239"/>
    <lineage>
        <taxon>Eukaryota</taxon>
        <taxon>Metazoa</taxon>
        <taxon>Ecdysozoa</taxon>
        <taxon>Nematoda</taxon>
        <taxon>Chromadorea</taxon>
        <taxon>Rhabditida</taxon>
        <taxon>Rhabditina</taxon>
        <taxon>Rhabditomorpha</taxon>
        <taxon>Rhabditoidea</taxon>
        <taxon>Rhabditidae</taxon>
        <taxon>Peloderinae</taxon>
        <taxon>Caenorhabditis</taxon>
    </lineage>
</organism>
<feature type="compositionally biased region" description="Basic residues" evidence="3">
    <location>
        <begin position="581"/>
        <end position="595"/>
    </location>
</feature>
<keyword evidence="1" id="KW-0677">Repeat</keyword>
<dbReference type="WormBase" id="Y106G6D.7">
    <property type="protein sequence ID" value="CE24110"/>
    <property type="gene ID" value="WBGene00013703"/>
    <property type="gene designation" value="rbm-12"/>
</dbReference>
<evidence type="ECO:0000313" key="5">
    <source>
        <dbReference type="EMBL" id="CAA20980.2"/>
    </source>
</evidence>
<dbReference type="CDD" id="cd12510">
    <property type="entry name" value="RRM1_RBM12_like"/>
    <property type="match status" value="1"/>
</dbReference>
<feature type="compositionally biased region" description="Basic and acidic residues" evidence="3">
    <location>
        <begin position="571"/>
        <end position="580"/>
    </location>
</feature>
<dbReference type="KEGG" id="cel:CELE_Y106G6D.7"/>
<dbReference type="eggNOG" id="KOG4307">
    <property type="taxonomic scope" value="Eukaryota"/>
</dbReference>
<dbReference type="Bgee" id="WBGene00013703">
    <property type="expression patterns" value="Expressed in germ line (C elegans) and 4 other cell types or tissues"/>
</dbReference>
<feature type="compositionally biased region" description="Pro residues" evidence="3">
    <location>
        <begin position="214"/>
        <end position="227"/>
    </location>
</feature>
<dbReference type="CTD" id="172878"/>
<evidence type="ECO:0000313" key="7">
    <source>
        <dbReference type="WormBase" id="Y106G6D.7"/>
    </source>
</evidence>
<evidence type="ECO:0000256" key="1">
    <source>
        <dbReference type="ARBA" id="ARBA00022737"/>
    </source>
</evidence>
<dbReference type="STRING" id="6239.Y106G6D.7.1"/>
<keyword evidence="8" id="KW-1267">Proteomics identification</keyword>
<proteinExistence type="evidence at protein level"/>
<dbReference type="OrthoDB" id="2588702at2759"/>
<dbReference type="UCSC" id="Y106G6D.7">
    <property type="organism name" value="c. elegans"/>
</dbReference>
<dbReference type="SMART" id="SM00360">
    <property type="entry name" value="RRM"/>
    <property type="match status" value="2"/>
</dbReference>
<dbReference type="GO" id="GO:0043484">
    <property type="term" value="P:regulation of RNA splicing"/>
    <property type="evidence" value="ECO:0000318"/>
    <property type="project" value="GO_Central"/>
</dbReference>
<dbReference type="InterPro" id="IPR000504">
    <property type="entry name" value="RRM_dom"/>
</dbReference>
<dbReference type="Proteomes" id="UP000001940">
    <property type="component" value="Chromosome I"/>
</dbReference>
<dbReference type="RefSeq" id="NP_492671.1">
    <property type="nucleotide sequence ID" value="NM_060270.5"/>
</dbReference>
<dbReference type="Gene3D" id="3.30.70.330">
    <property type="match status" value="3"/>
</dbReference>
<dbReference type="InParanoid" id="Q9U304"/>
<evidence type="ECO:0000256" key="3">
    <source>
        <dbReference type="SAM" id="MobiDB-lite"/>
    </source>
</evidence>
<sequence>MSVIIRLKNLPMTAGASDVRTFFTGLKIPDGAVHIIGGDEGEVFVGFSSDDDARLAMTKDRLMIHGAEVRLFLSSKSEQNSVIAARKNNTYTSPVYKEYVPPVPSQPTPAQEQNWNSQTAGNPYAAKAGYEASYPPQNSNATRTSFNNQNSYSNRQEISQNHQENSVKLKDPFGGDYGGYKFQQQPPPQINRYGSGPPPSKPADLSNTRSLPPVNNPPPPHPIPQFPPEKQFGNKLGNNNDVSSRENHIQGSGNERVQGGDSWRDTSFNQPPRNDFKGNYNNAYSSNKYKNNYKAPEFNNDFNGGNKFNQFPPRNAQSTDLSENRAAPPQTGRKTLMPTPQAPFQNAPAPFTNGPSDDVNRPFQTGPPGNLGRNGPPPFQAGVPPPVIQNNMGRPIAPPAAMVRPPPQNFPGGAGGALPVFQAPVMTPIVPPVNKPMGAAAVEKFYIELTRLPTDLLRPAALEAFIHPTAPLTLSSVKTVFGPGGIHMHTIIRLDSIADYATMMRRNGEQGIKIQQSDKKSFDTAIDGIPIPSVSMVPSKEQRSHEDDDKKSRRSRWENTSPIRSPRRSPLRRDNRDRSRSRSPPRRRRRSRSPRRREEHTDPTRWCVQVTNVPFRMKDEELLEWFSEKVRPAKLTRTFYSDGNASDRWVAEFSSESLMKRSFGIRTLCTGRTLRLRYIDNAKADEILKIEDVYGEGKRQMNEEARLQHEVAEKANPPSFFNAPAATRGSGPMPPLNGTAPLPSGQQNGMNVPPPNGFNGAPMRGGFVPRGGNNFSQSRGGMMGRGGHGGGGGPQNFYQNGPNNFNNGPPEQQGQFRGNQGNDGGFRGGFRGGYRGRGGGRGGFQGGSRGDDSQPSQSELMELIKSIGPRGTVLSCNGFPKDVTLEDVVEFFNDYEPDRNSIRIRRGDDGVMTGECMLACQNQENARRASMDLDGQKLRNSVISVRII</sequence>
<feature type="compositionally biased region" description="Low complexity" evidence="3">
    <location>
        <begin position="279"/>
        <end position="311"/>
    </location>
</feature>
<feature type="compositionally biased region" description="Polar residues" evidence="3">
    <location>
        <begin position="108"/>
        <end position="121"/>
    </location>
</feature>
<dbReference type="OMA" id="FGRQKKE"/>
<dbReference type="PeptideAtlas" id="Q9U304"/>
<dbReference type="SUPFAM" id="SSF54928">
    <property type="entry name" value="RNA-binding domain, RBD"/>
    <property type="match status" value="3"/>
</dbReference>
<feature type="compositionally biased region" description="Gly residues" evidence="3">
    <location>
        <begin position="781"/>
        <end position="794"/>
    </location>
</feature>
<dbReference type="FunCoup" id="Q9U304">
    <property type="interactions" value="2447"/>
</dbReference>
<dbReference type="AGR" id="WB:WBGene00013703"/>
<keyword evidence="6" id="KW-1185">Reference proteome</keyword>